<protein>
    <submittedName>
        <fullName evidence="1">Uncharacterized protein</fullName>
    </submittedName>
</protein>
<comment type="caution">
    <text evidence="1">The sequence shown here is derived from an EMBL/GenBank/DDBJ whole genome shotgun (WGS) entry which is preliminary data.</text>
</comment>
<sequence length="51" mass="6105">MMVRKKSLTVEDFTNLLETMRMSHEKFFAENRTSWDTHLDRLGDYLNGNPQ</sequence>
<dbReference type="RefSeq" id="WP_209976076.1">
    <property type="nucleotide sequence ID" value="NZ_JAGGLB010000024.1"/>
</dbReference>
<accession>A0ABS4J2Y8</accession>
<dbReference type="Proteomes" id="UP001519287">
    <property type="component" value="Unassembled WGS sequence"/>
</dbReference>
<organism evidence="1 2">
    <name type="scientific">Paenibacillus eucommiae</name>
    <dbReference type="NCBI Taxonomy" id="1355755"/>
    <lineage>
        <taxon>Bacteria</taxon>
        <taxon>Bacillati</taxon>
        <taxon>Bacillota</taxon>
        <taxon>Bacilli</taxon>
        <taxon>Bacillales</taxon>
        <taxon>Paenibacillaceae</taxon>
        <taxon>Paenibacillus</taxon>
    </lineage>
</organism>
<reference evidence="1 2" key="1">
    <citation type="submission" date="2021-03" db="EMBL/GenBank/DDBJ databases">
        <title>Genomic Encyclopedia of Type Strains, Phase IV (KMG-IV): sequencing the most valuable type-strain genomes for metagenomic binning, comparative biology and taxonomic classification.</title>
        <authorList>
            <person name="Goeker M."/>
        </authorList>
    </citation>
    <scope>NUCLEOTIDE SEQUENCE [LARGE SCALE GENOMIC DNA]</scope>
    <source>
        <strain evidence="1 2">DSM 26048</strain>
    </source>
</reference>
<evidence type="ECO:0000313" key="1">
    <source>
        <dbReference type="EMBL" id="MBP1994221.1"/>
    </source>
</evidence>
<dbReference type="EMBL" id="JAGGLB010000024">
    <property type="protein sequence ID" value="MBP1994221.1"/>
    <property type="molecule type" value="Genomic_DNA"/>
</dbReference>
<name>A0ABS4J2Y8_9BACL</name>
<proteinExistence type="predicted"/>
<evidence type="ECO:0000313" key="2">
    <source>
        <dbReference type="Proteomes" id="UP001519287"/>
    </source>
</evidence>
<gene>
    <name evidence="1" type="ORF">J2Z66_005857</name>
</gene>
<keyword evidence="2" id="KW-1185">Reference proteome</keyword>